<feature type="compositionally biased region" description="Polar residues" evidence="1">
    <location>
        <begin position="1"/>
        <end position="19"/>
    </location>
</feature>
<dbReference type="InterPro" id="IPR045338">
    <property type="entry name" value="DUF6535"/>
</dbReference>
<dbReference type="EMBL" id="JASBNA010000087">
    <property type="protein sequence ID" value="KAK7677500.1"/>
    <property type="molecule type" value="Genomic_DNA"/>
</dbReference>
<evidence type="ECO:0000256" key="2">
    <source>
        <dbReference type="SAM" id="Phobius"/>
    </source>
</evidence>
<dbReference type="Proteomes" id="UP001385951">
    <property type="component" value="Unassembled WGS sequence"/>
</dbReference>
<feature type="transmembrane region" description="Helical" evidence="2">
    <location>
        <begin position="202"/>
        <end position="221"/>
    </location>
</feature>
<evidence type="ECO:0000259" key="3">
    <source>
        <dbReference type="Pfam" id="PF20153"/>
    </source>
</evidence>
<gene>
    <name evidence="4" type="ORF">QCA50_019506</name>
</gene>
<feature type="transmembrane region" description="Helical" evidence="2">
    <location>
        <begin position="287"/>
        <end position="313"/>
    </location>
</feature>
<keyword evidence="2" id="KW-0812">Transmembrane</keyword>
<feature type="transmembrane region" description="Helical" evidence="2">
    <location>
        <begin position="122"/>
        <end position="139"/>
    </location>
</feature>
<keyword evidence="2" id="KW-1133">Transmembrane helix</keyword>
<accession>A0AAW0FLD5</accession>
<feature type="region of interest" description="Disordered" evidence="1">
    <location>
        <begin position="1"/>
        <end position="74"/>
    </location>
</feature>
<dbReference type="Pfam" id="PF20153">
    <property type="entry name" value="DUF6535"/>
    <property type="match status" value="1"/>
</dbReference>
<reference evidence="4 5" key="1">
    <citation type="submission" date="2022-09" db="EMBL/GenBank/DDBJ databases">
        <authorList>
            <person name="Palmer J.M."/>
        </authorList>
    </citation>
    <scope>NUCLEOTIDE SEQUENCE [LARGE SCALE GENOMIC DNA]</scope>
    <source>
        <strain evidence="4 5">DSM 7382</strain>
    </source>
</reference>
<evidence type="ECO:0000313" key="5">
    <source>
        <dbReference type="Proteomes" id="UP001385951"/>
    </source>
</evidence>
<keyword evidence="2" id="KW-0472">Membrane</keyword>
<feature type="domain" description="DUF6535" evidence="3">
    <location>
        <begin position="98"/>
        <end position="282"/>
    </location>
</feature>
<sequence length="701" mass="79011">MSSVAPSQPWESGTGSSGTDIHDVHHPQHPSTDEGGEQDKEQKGLHSPFVDNDGVRNGGREVNDTGAIGPGWAVGTDRSSTKLDIIQKVQVEPDRKGWARLSDMYHKYDEDRIKDVKEDIDTLLVFAGLFSAVLSAFVIETYQNLQEDPIDTNTRILTQISSQLASLAVSGNFINSTIPSFNPSSTSSLSFTAPISFVRINTLWSCSLVISLITASFGILVKQWFHEYMAQDTQTPLLRLRIRFFRTEGLEKWQVFELAAALPLLLQIALLLFFIGLSEFLRQLNPVVGWATTGVILAWLAIFVFTTIAPLLSSQCPYKTPILKRPLTYLRPRFLIGIVRAAFLPLWISITPYIIMCICLDCMRCPTTYLQWPLYKLSDFYELVESWTFMLKRHPEEADIRETTDYDGDINIIVSSESLFLDEQLKSTIGECSDNIDISTIYGYYNENLKADDERQTTDFWRVTLSPEAKGRVGAVVNTVMLHKFRNPRLDAGWSDVLGSLIASGESGLWWEQLPTVFSQLMQTDIEWGAGPVFLTLYSSATDPNNASIFFLCMYGICCRGTKEDIIDELISITRLVGEHLEFWPRSSGPTSINKNLQNLITRHQIEKDLGAFVSTFSVLLLLASPEAIKNREREVRKLTSDVLDVLKKDTELFLNATWLTYWQLNSAVLAFGNIRDNYHRGAVDEGLLTKLQELRNTAHP</sequence>
<evidence type="ECO:0000256" key="1">
    <source>
        <dbReference type="SAM" id="MobiDB-lite"/>
    </source>
</evidence>
<protein>
    <recommendedName>
        <fullName evidence="3">DUF6535 domain-containing protein</fullName>
    </recommendedName>
</protein>
<dbReference type="AlphaFoldDB" id="A0AAW0FLD5"/>
<keyword evidence="5" id="KW-1185">Reference proteome</keyword>
<feature type="transmembrane region" description="Helical" evidence="2">
    <location>
        <begin position="255"/>
        <end position="275"/>
    </location>
</feature>
<evidence type="ECO:0000313" key="4">
    <source>
        <dbReference type="EMBL" id="KAK7677500.1"/>
    </source>
</evidence>
<name>A0AAW0FLD5_9APHY</name>
<comment type="caution">
    <text evidence="4">The sequence shown here is derived from an EMBL/GenBank/DDBJ whole genome shotgun (WGS) entry which is preliminary data.</text>
</comment>
<organism evidence="4 5">
    <name type="scientific">Cerrena zonata</name>
    <dbReference type="NCBI Taxonomy" id="2478898"/>
    <lineage>
        <taxon>Eukaryota</taxon>
        <taxon>Fungi</taxon>
        <taxon>Dikarya</taxon>
        <taxon>Basidiomycota</taxon>
        <taxon>Agaricomycotina</taxon>
        <taxon>Agaricomycetes</taxon>
        <taxon>Polyporales</taxon>
        <taxon>Cerrenaceae</taxon>
        <taxon>Cerrena</taxon>
    </lineage>
</organism>
<proteinExistence type="predicted"/>
<feature type="transmembrane region" description="Helical" evidence="2">
    <location>
        <begin position="334"/>
        <end position="355"/>
    </location>
</feature>